<name>A0A8J3CUA9_9PROT</name>
<keyword evidence="1" id="KW-0812">Transmembrane</keyword>
<dbReference type="AlphaFoldDB" id="A0A8J3CUA9"/>
<proteinExistence type="predicted"/>
<sequence>MLGPIPACFIVFSGYLSIGVSAVIGATPKAKMLFYLGWIPVAGLAFFGVSSELLGHDICPLGGFGVPQCVYSFVMAMTGLGLFLLHRRFAAQLKMSEEF</sequence>
<keyword evidence="1" id="KW-0472">Membrane</keyword>
<feature type="transmembrane region" description="Helical" evidence="1">
    <location>
        <begin position="61"/>
        <end position="85"/>
    </location>
</feature>
<feature type="transmembrane region" description="Helical" evidence="1">
    <location>
        <begin position="32"/>
        <end position="49"/>
    </location>
</feature>
<feature type="transmembrane region" description="Helical" evidence="1">
    <location>
        <begin position="6"/>
        <end position="25"/>
    </location>
</feature>
<dbReference type="EMBL" id="BMZH01000013">
    <property type="protein sequence ID" value="GHB02118.1"/>
    <property type="molecule type" value="Genomic_DNA"/>
</dbReference>
<accession>A0A8J3CUA9</accession>
<protein>
    <submittedName>
        <fullName evidence="2">Uncharacterized protein</fullName>
    </submittedName>
</protein>
<evidence type="ECO:0000256" key="1">
    <source>
        <dbReference type="SAM" id="Phobius"/>
    </source>
</evidence>
<reference evidence="2" key="1">
    <citation type="journal article" date="2014" name="Int. J. Syst. Evol. Microbiol.">
        <title>Complete genome sequence of Corynebacterium casei LMG S-19264T (=DSM 44701T), isolated from a smear-ripened cheese.</title>
        <authorList>
            <consortium name="US DOE Joint Genome Institute (JGI-PGF)"/>
            <person name="Walter F."/>
            <person name="Albersmeier A."/>
            <person name="Kalinowski J."/>
            <person name="Ruckert C."/>
        </authorList>
    </citation>
    <scope>NUCLEOTIDE SEQUENCE</scope>
    <source>
        <strain evidence="2">KCTC 32513</strain>
    </source>
</reference>
<comment type="caution">
    <text evidence="2">The sequence shown here is derived from an EMBL/GenBank/DDBJ whole genome shotgun (WGS) entry which is preliminary data.</text>
</comment>
<evidence type="ECO:0000313" key="3">
    <source>
        <dbReference type="Proteomes" id="UP000634004"/>
    </source>
</evidence>
<keyword evidence="3" id="KW-1185">Reference proteome</keyword>
<organism evidence="2 3">
    <name type="scientific">Algimonas arctica</name>
    <dbReference type="NCBI Taxonomy" id="1479486"/>
    <lineage>
        <taxon>Bacteria</taxon>
        <taxon>Pseudomonadati</taxon>
        <taxon>Pseudomonadota</taxon>
        <taxon>Alphaproteobacteria</taxon>
        <taxon>Maricaulales</taxon>
        <taxon>Robiginitomaculaceae</taxon>
        <taxon>Algimonas</taxon>
    </lineage>
</organism>
<evidence type="ECO:0000313" key="2">
    <source>
        <dbReference type="EMBL" id="GHB02118.1"/>
    </source>
</evidence>
<reference evidence="2" key="2">
    <citation type="submission" date="2020-09" db="EMBL/GenBank/DDBJ databases">
        <authorList>
            <person name="Sun Q."/>
            <person name="Kim S."/>
        </authorList>
    </citation>
    <scope>NUCLEOTIDE SEQUENCE</scope>
    <source>
        <strain evidence="2">KCTC 32513</strain>
    </source>
</reference>
<dbReference type="Proteomes" id="UP000634004">
    <property type="component" value="Unassembled WGS sequence"/>
</dbReference>
<keyword evidence="1" id="KW-1133">Transmembrane helix</keyword>
<dbReference type="RefSeq" id="WP_189499165.1">
    <property type="nucleotide sequence ID" value="NZ_BMZH01000013.1"/>
</dbReference>
<gene>
    <name evidence="2" type="ORF">GCM10009069_26130</name>
</gene>